<dbReference type="Gene3D" id="3.40.20.10">
    <property type="entry name" value="Severin"/>
    <property type="match status" value="2"/>
</dbReference>
<dbReference type="PANTHER" id="PTHR11913">
    <property type="entry name" value="COFILIN-RELATED"/>
    <property type="match status" value="1"/>
</dbReference>
<evidence type="ECO:0000256" key="1">
    <source>
        <dbReference type="ARBA" id="ARBA00006844"/>
    </source>
</evidence>
<evidence type="ECO:0000259" key="3">
    <source>
        <dbReference type="PROSITE" id="PS51263"/>
    </source>
</evidence>
<evidence type="ECO:0000313" key="5">
    <source>
        <dbReference type="Proteomes" id="UP001633002"/>
    </source>
</evidence>
<organism evidence="4 5">
    <name type="scientific">Riccia sorocarpa</name>
    <dbReference type="NCBI Taxonomy" id="122646"/>
    <lineage>
        <taxon>Eukaryota</taxon>
        <taxon>Viridiplantae</taxon>
        <taxon>Streptophyta</taxon>
        <taxon>Embryophyta</taxon>
        <taxon>Marchantiophyta</taxon>
        <taxon>Marchantiopsida</taxon>
        <taxon>Marchantiidae</taxon>
        <taxon>Marchantiales</taxon>
        <taxon>Ricciaceae</taxon>
        <taxon>Riccia</taxon>
    </lineage>
</organism>
<dbReference type="EMBL" id="JBJQOH010000001">
    <property type="protein sequence ID" value="KAL3702277.1"/>
    <property type="molecule type" value="Genomic_DNA"/>
</dbReference>
<dbReference type="AlphaFoldDB" id="A0ABD3IHR3"/>
<dbReference type="InterPro" id="IPR002108">
    <property type="entry name" value="ADF-H"/>
</dbReference>
<dbReference type="GO" id="GO:0007015">
    <property type="term" value="P:actin filament organization"/>
    <property type="evidence" value="ECO:0007669"/>
    <property type="project" value="UniProtKB-ARBA"/>
</dbReference>
<keyword evidence="2" id="KW-0009">Actin-binding</keyword>
<sequence>MANATSGMAVDDQCKLTFQDLKRKKAFRFIIFKIDETAQKIVVEKTGGPEQTYDDFSKCMPENDCRPKMMYASSRDRFKRELDGIHYELQATDPTEMDINVIKEKAN</sequence>
<dbReference type="InterPro" id="IPR017904">
    <property type="entry name" value="ADF/Cofilin"/>
</dbReference>
<comment type="caution">
    <text evidence="4">The sequence shown here is derived from an EMBL/GenBank/DDBJ whole genome shotgun (WGS) entry which is preliminary data.</text>
</comment>
<dbReference type="PROSITE" id="PS51263">
    <property type="entry name" value="ADF_H"/>
    <property type="match status" value="1"/>
</dbReference>
<dbReference type="GO" id="GO:0003779">
    <property type="term" value="F:actin binding"/>
    <property type="evidence" value="ECO:0007669"/>
    <property type="project" value="UniProtKB-KW"/>
</dbReference>
<keyword evidence="5" id="KW-1185">Reference proteome</keyword>
<dbReference type="Pfam" id="PF00241">
    <property type="entry name" value="Cofilin_ADF"/>
    <property type="match status" value="1"/>
</dbReference>
<evidence type="ECO:0000256" key="2">
    <source>
        <dbReference type="ARBA" id="ARBA00023203"/>
    </source>
</evidence>
<reference evidence="4 5" key="1">
    <citation type="submission" date="2024-09" db="EMBL/GenBank/DDBJ databases">
        <title>Chromosome-scale assembly of Riccia sorocarpa.</title>
        <authorList>
            <person name="Paukszto L."/>
        </authorList>
    </citation>
    <scope>NUCLEOTIDE SEQUENCE [LARGE SCALE GENOMIC DNA]</scope>
    <source>
        <strain evidence="4">LP-2024</strain>
        <tissue evidence="4">Aerial parts of the thallus</tissue>
    </source>
</reference>
<accession>A0ABD3IHR3</accession>
<evidence type="ECO:0000313" key="4">
    <source>
        <dbReference type="EMBL" id="KAL3702277.1"/>
    </source>
</evidence>
<dbReference type="CDD" id="cd11286">
    <property type="entry name" value="ADF_cofilin_like"/>
    <property type="match status" value="1"/>
</dbReference>
<dbReference type="Proteomes" id="UP001633002">
    <property type="component" value="Unassembled WGS sequence"/>
</dbReference>
<feature type="domain" description="ADF-H" evidence="3">
    <location>
        <begin position="7"/>
        <end position="107"/>
    </location>
</feature>
<gene>
    <name evidence="4" type="ORF">R1sor_020299</name>
</gene>
<protein>
    <recommendedName>
        <fullName evidence="3">ADF-H domain-containing protein</fullName>
    </recommendedName>
</protein>
<proteinExistence type="inferred from homology"/>
<name>A0ABD3IHR3_9MARC</name>
<dbReference type="SMART" id="SM00102">
    <property type="entry name" value="ADF"/>
    <property type="match status" value="1"/>
</dbReference>
<dbReference type="InterPro" id="IPR029006">
    <property type="entry name" value="ADF-H/Gelsolin-like_dom_sf"/>
</dbReference>
<dbReference type="SUPFAM" id="SSF55753">
    <property type="entry name" value="Actin depolymerizing proteins"/>
    <property type="match status" value="1"/>
</dbReference>
<comment type="similarity">
    <text evidence="1">Belongs to the actin-binding proteins ADF family.</text>
</comment>